<dbReference type="CDD" id="cd00431">
    <property type="entry name" value="cysteine_hydrolases"/>
    <property type="match status" value="1"/>
</dbReference>
<dbReference type="EMBL" id="CP023690">
    <property type="protein sequence ID" value="QEV58235.1"/>
    <property type="molecule type" value="Genomic_DNA"/>
</dbReference>
<dbReference type="Pfam" id="PF00857">
    <property type="entry name" value="Isochorismatase"/>
    <property type="match status" value="1"/>
</dbReference>
<dbReference type="Gene3D" id="3.40.50.850">
    <property type="entry name" value="Isochorismatase-like"/>
    <property type="match status" value="1"/>
</dbReference>
<gene>
    <name evidence="3" type="ORF">CP982_05520</name>
</gene>
<accession>A0A5P2X500</accession>
<sequence length="259" mass="28864">MLLSSTSNRDTSNRCIAVRLYVCTSVRLCASVRDTTSCGGATVFTEEWVTARARDGYERGQASFPIRPERSALLVIDMQDEFVRPGFSPYWVPAATRMAPRLRGLVEHCRTADVPVVWTVFDDTHLGLDRPHALRHLPHGSHDWTRPGPARIWHEMGPREDEVVIRKPSYGAFYDTPLDTILRNLGRDTVVVTGTLTNYCCGTTARQAYERGYHVVFGADVTATDDETRQEPELAVLRKGFARVLDAAEISARLTGAAV</sequence>
<evidence type="ECO:0000313" key="3">
    <source>
        <dbReference type="EMBL" id="QEV58235.1"/>
    </source>
</evidence>
<dbReference type="KEGG" id="sspb:CP982_05520"/>
<feature type="domain" description="Isochorismatase-like" evidence="2">
    <location>
        <begin position="71"/>
        <end position="249"/>
    </location>
</feature>
<dbReference type="InterPro" id="IPR036380">
    <property type="entry name" value="Isochorismatase-like_sf"/>
</dbReference>
<evidence type="ECO:0000256" key="1">
    <source>
        <dbReference type="ARBA" id="ARBA00022801"/>
    </source>
</evidence>
<dbReference type="OrthoDB" id="5794853at2"/>
<dbReference type="GO" id="GO:0016787">
    <property type="term" value="F:hydrolase activity"/>
    <property type="evidence" value="ECO:0007669"/>
    <property type="project" value="UniProtKB-KW"/>
</dbReference>
<dbReference type="PANTHER" id="PTHR43540:SF6">
    <property type="entry name" value="ISOCHORISMATASE-LIKE DOMAIN-CONTAINING PROTEIN"/>
    <property type="match status" value="1"/>
</dbReference>
<evidence type="ECO:0000259" key="2">
    <source>
        <dbReference type="Pfam" id="PF00857"/>
    </source>
</evidence>
<dbReference type="AlphaFoldDB" id="A0A5P2X500"/>
<dbReference type="Proteomes" id="UP000326505">
    <property type="component" value="Chromosome"/>
</dbReference>
<dbReference type="InterPro" id="IPR000868">
    <property type="entry name" value="Isochorismatase-like_dom"/>
</dbReference>
<dbReference type="SUPFAM" id="SSF52499">
    <property type="entry name" value="Isochorismatase-like hydrolases"/>
    <property type="match status" value="1"/>
</dbReference>
<keyword evidence="1 3" id="KW-0378">Hydrolase</keyword>
<reference evidence="3 4" key="1">
    <citation type="submission" date="2017-09" db="EMBL/GenBank/DDBJ databases">
        <authorList>
            <person name="Lee N."/>
            <person name="Cho B.-K."/>
        </authorList>
    </citation>
    <scope>NUCLEOTIDE SEQUENCE [LARGE SCALE GENOMIC DNA]</scope>
    <source>
        <strain evidence="3 4">ATCC 27465</strain>
    </source>
</reference>
<name>A0A5P2X500_STRST</name>
<protein>
    <submittedName>
        <fullName evidence="3">Cysteine hydrolase</fullName>
    </submittedName>
</protein>
<proteinExistence type="predicted"/>
<organism evidence="3 4">
    <name type="scientific">Streptomyces spectabilis</name>
    <dbReference type="NCBI Taxonomy" id="68270"/>
    <lineage>
        <taxon>Bacteria</taxon>
        <taxon>Bacillati</taxon>
        <taxon>Actinomycetota</taxon>
        <taxon>Actinomycetes</taxon>
        <taxon>Kitasatosporales</taxon>
        <taxon>Streptomycetaceae</taxon>
        <taxon>Streptomyces</taxon>
    </lineage>
</organism>
<dbReference type="PANTHER" id="PTHR43540">
    <property type="entry name" value="PEROXYUREIDOACRYLATE/UREIDOACRYLATE AMIDOHYDROLASE-RELATED"/>
    <property type="match status" value="1"/>
</dbReference>
<evidence type="ECO:0000313" key="4">
    <source>
        <dbReference type="Proteomes" id="UP000326505"/>
    </source>
</evidence>
<dbReference type="InterPro" id="IPR050272">
    <property type="entry name" value="Isochorismatase-like_hydrls"/>
</dbReference>